<keyword evidence="1" id="KW-0812">Transmembrane</keyword>
<proteinExistence type="predicted"/>
<organism evidence="2">
    <name type="scientific">Thiolapillus brandeum</name>
    <dbReference type="NCBI Taxonomy" id="1076588"/>
    <lineage>
        <taxon>Bacteria</taxon>
        <taxon>Pseudomonadati</taxon>
        <taxon>Pseudomonadota</taxon>
        <taxon>Gammaproteobacteria</taxon>
        <taxon>Chromatiales</taxon>
        <taxon>Sedimenticolaceae</taxon>
        <taxon>Thiolapillus</taxon>
    </lineage>
</organism>
<name>A0A831RXY0_9GAMM</name>
<feature type="transmembrane region" description="Helical" evidence="1">
    <location>
        <begin position="159"/>
        <end position="183"/>
    </location>
</feature>
<feature type="transmembrane region" description="Helical" evidence="1">
    <location>
        <begin position="101"/>
        <end position="120"/>
    </location>
</feature>
<dbReference type="EMBL" id="DRLF01000363">
    <property type="protein sequence ID" value="HEC07287.1"/>
    <property type="molecule type" value="Genomic_DNA"/>
</dbReference>
<evidence type="ECO:0000256" key="1">
    <source>
        <dbReference type="SAM" id="Phobius"/>
    </source>
</evidence>
<accession>A0A831RXY0</accession>
<dbReference type="AlphaFoldDB" id="A0A831RXY0"/>
<gene>
    <name evidence="2" type="ORF">ENJ12_10565</name>
</gene>
<protein>
    <submittedName>
        <fullName evidence="2">Uncharacterized protein</fullName>
    </submittedName>
</protein>
<comment type="caution">
    <text evidence="2">The sequence shown here is derived from an EMBL/GenBank/DDBJ whole genome shotgun (WGS) entry which is preliminary data.</text>
</comment>
<dbReference type="Proteomes" id="UP000886339">
    <property type="component" value="Unassembled WGS sequence"/>
</dbReference>
<reference evidence="2" key="1">
    <citation type="journal article" date="2020" name="mSystems">
        <title>Genome- and Community-Level Interaction Insights into Carbon Utilization and Element Cycling Functions of Hydrothermarchaeota in Hydrothermal Sediment.</title>
        <authorList>
            <person name="Zhou Z."/>
            <person name="Liu Y."/>
            <person name="Xu W."/>
            <person name="Pan J."/>
            <person name="Luo Z.H."/>
            <person name="Li M."/>
        </authorList>
    </citation>
    <scope>NUCLEOTIDE SEQUENCE [LARGE SCALE GENOMIC DNA]</scope>
    <source>
        <strain evidence="2">HyVt-458</strain>
    </source>
</reference>
<feature type="transmembrane region" description="Helical" evidence="1">
    <location>
        <begin position="127"/>
        <end position="147"/>
    </location>
</feature>
<sequence>MKNILLGGVLAGIVLFVWGGVAHMLLPLGKMGMQELPHSTSVTYALDLALEDAGLYVFPWMDADKDMSKKALAEWEEAYRDGPVGFILYRPHGSDPMASRLFVIQFVTDLAAGLLVAVLLSFTTLGFLGRLAFVTAIGVFSWMTSSIPWWNWYGFPADFVAGAGIYMIVGWFLAGLVLAPLGARPKRQQRGEML</sequence>
<evidence type="ECO:0000313" key="2">
    <source>
        <dbReference type="EMBL" id="HEC07287.1"/>
    </source>
</evidence>
<keyword evidence="1" id="KW-1133">Transmembrane helix</keyword>
<keyword evidence="1" id="KW-0472">Membrane</keyword>